<dbReference type="Pfam" id="PF02120">
    <property type="entry name" value="Flg_hook"/>
    <property type="match status" value="1"/>
</dbReference>
<organism evidence="3 4">
    <name type="scientific">Weizmannia acidilactici</name>
    <dbReference type="NCBI Taxonomy" id="2607726"/>
    <lineage>
        <taxon>Bacteria</taxon>
        <taxon>Bacillati</taxon>
        <taxon>Bacillota</taxon>
        <taxon>Bacilli</taxon>
        <taxon>Bacillales</taxon>
        <taxon>Bacillaceae</taxon>
        <taxon>Heyndrickxia</taxon>
    </lineage>
</organism>
<evidence type="ECO:0000313" key="3">
    <source>
        <dbReference type="EMBL" id="GER69044.1"/>
    </source>
</evidence>
<reference evidence="3 4" key="1">
    <citation type="submission" date="2019-09" db="EMBL/GenBank/DDBJ databases">
        <title>Draft genome sequence of Bacillus sp. JC-7.</title>
        <authorList>
            <person name="Tanaka N."/>
            <person name="Shiwa Y."/>
            <person name="Fujita N."/>
            <person name="Tanasupawat S."/>
        </authorList>
    </citation>
    <scope>NUCLEOTIDE SEQUENCE [LARGE SCALE GENOMIC DNA]</scope>
    <source>
        <strain evidence="3 4">JC-7</strain>
    </source>
</reference>
<keyword evidence="4" id="KW-1185">Reference proteome</keyword>
<evidence type="ECO:0000259" key="2">
    <source>
        <dbReference type="Pfam" id="PF02120"/>
    </source>
</evidence>
<dbReference type="InterPro" id="IPR021136">
    <property type="entry name" value="Flagellar_hook_control-like_C"/>
</dbReference>
<comment type="caution">
    <text evidence="3">The sequence shown here is derived from an EMBL/GenBank/DDBJ whole genome shotgun (WGS) entry which is preliminary data.</text>
</comment>
<dbReference type="Proteomes" id="UP000391919">
    <property type="component" value="Unassembled WGS sequence"/>
</dbReference>
<feature type="region of interest" description="Disordered" evidence="1">
    <location>
        <begin position="542"/>
        <end position="572"/>
    </location>
</feature>
<accession>A0A5J4JJ41</accession>
<feature type="domain" description="Flagellar hook-length control protein-like C-terminal" evidence="2">
    <location>
        <begin position="460"/>
        <end position="542"/>
    </location>
</feature>
<name>A0A5J4JJ41_9BACI</name>
<sequence>MNVGLAQQIMLISTIGAQGGANAALQPSTGFLNVLNLFNAAQNANSSQMAGDLSVIDFYQNLQQMITEFLDQTAADLGSAPSNGDSSESGGGERMEIISKLSNLLAKLANPADGNSKKLLQETKTAMENHDSADAVVSMVNLMGILPVASLQKLSLPDIEALLEQAKSIEEEYPITVEMGIKIVKMSEQLSQLSQKIDSYLKTYIENAADQGQTVSGKQPRLGMQEKEEILKTAYLHATGGFSDGSDFADGKPASGPFAEETLDRPILEKSNAASGSSNTEQNASVNNRIPLAGRLNREGNTTQRAVLQIGNGIQSAGSGQETIGKPFNDLSGKALPEITQNTGQVKTTQPGGSRPNMTGEFLRETMPDSIQGTGMQQPVNTVQDPNGLPAVKNASSSHGDELHSGEIARPHSDLKTEIDPVAQTYNNTGKFEPIAISAGEKDSPVSYRKFVQEFTNMIQKAAYSNQKGTTKLLIRLEPEHLGSLRVELLEQNGRLEAKIITNTGAAKDLLDSQLQQLKEALAVQHVQLTKMDVLNRDQVTQNANSQPQMQGEQERRQPQQQKRQKAKESGRFSAVLQSNIFETEA</sequence>
<dbReference type="RefSeq" id="WP_151705806.1">
    <property type="nucleotide sequence ID" value="NZ_BKZQ01000003.1"/>
</dbReference>
<dbReference type="Gene3D" id="3.30.750.140">
    <property type="match status" value="1"/>
</dbReference>
<gene>
    <name evidence="3" type="ORF">BpJC7_03470</name>
</gene>
<dbReference type="EMBL" id="BKZQ01000003">
    <property type="protein sequence ID" value="GER69044.1"/>
    <property type="molecule type" value="Genomic_DNA"/>
</dbReference>
<evidence type="ECO:0000256" key="1">
    <source>
        <dbReference type="SAM" id="MobiDB-lite"/>
    </source>
</evidence>
<protein>
    <recommendedName>
        <fullName evidence="2">Flagellar hook-length control protein-like C-terminal domain-containing protein</fullName>
    </recommendedName>
</protein>
<proteinExistence type="predicted"/>
<evidence type="ECO:0000313" key="4">
    <source>
        <dbReference type="Proteomes" id="UP000391919"/>
    </source>
</evidence>
<dbReference type="InterPro" id="IPR038610">
    <property type="entry name" value="FliK-like_C_sf"/>
</dbReference>
<dbReference type="AlphaFoldDB" id="A0A5J4JJ41"/>
<dbReference type="CDD" id="cd17470">
    <property type="entry name" value="T3SS_Flik_C"/>
    <property type="match status" value="1"/>
</dbReference>